<keyword evidence="4" id="KW-1185">Reference proteome</keyword>
<dbReference type="EMBL" id="JADNRY010000212">
    <property type="protein sequence ID" value="KAF9061172.1"/>
    <property type="molecule type" value="Genomic_DNA"/>
</dbReference>
<evidence type="ECO:0000256" key="1">
    <source>
        <dbReference type="SAM" id="Phobius"/>
    </source>
</evidence>
<comment type="caution">
    <text evidence="3">The sequence shown here is derived from an EMBL/GenBank/DDBJ whole genome shotgun (WGS) entry which is preliminary data.</text>
</comment>
<gene>
    <name evidence="3" type="ORF">BDP27DRAFT_1272606</name>
</gene>
<accession>A0A9P5U090</accession>
<protein>
    <recommendedName>
        <fullName evidence="2">DUF6534 domain-containing protein</fullName>
    </recommendedName>
</protein>
<dbReference type="OrthoDB" id="2864380at2759"/>
<reference evidence="3" key="1">
    <citation type="submission" date="2020-11" db="EMBL/GenBank/DDBJ databases">
        <authorList>
            <consortium name="DOE Joint Genome Institute"/>
            <person name="Ahrendt S."/>
            <person name="Riley R."/>
            <person name="Andreopoulos W."/>
            <person name="Labutti K."/>
            <person name="Pangilinan J."/>
            <person name="Ruiz-Duenas F.J."/>
            <person name="Barrasa J.M."/>
            <person name="Sanchez-Garcia M."/>
            <person name="Camarero S."/>
            <person name="Miyauchi S."/>
            <person name="Serrano A."/>
            <person name="Linde D."/>
            <person name="Babiker R."/>
            <person name="Drula E."/>
            <person name="Ayuso-Fernandez I."/>
            <person name="Pacheco R."/>
            <person name="Padilla G."/>
            <person name="Ferreira P."/>
            <person name="Barriuso J."/>
            <person name="Kellner H."/>
            <person name="Castanera R."/>
            <person name="Alfaro M."/>
            <person name="Ramirez L."/>
            <person name="Pisabarro A.G."/>
            <person name="Kuo A."/>
            <person name="Tritt A."/>
            <person name="Lipzen A."/>
            <person name="He G."/>
            <person name="Yan M."/>
            <person name="Ng V."/>
            <person name="Cullen D."/>
            <person name="Martin F."/>
            <person name="Rosso M.-N."/>
            <person name="Henrissat B."/>
            <person name="Hibbett D."/>
            <person name="Martinez A.T."/>
            <person name="Grigoriev I.V."/>
        </authorList>
    </citation>
    <scope>NUCLEOTIDE SEQUENCE</scope>
    <source>
        <strain evidence="3">AH 40177</strain>
    </source>
</reference>
<dbReference type="InterPro" id="IPR045339">
    <property type="entry name" value="DUF6534"/>
</dbReference>
<dbReference type="Proteomes" id="UP000772434">
    <property type="component" value="Unassembled WGS sequence"/>
</dbReference>
<dbReference type="PANTHER" id="PTHR40465:SF1">
    <property type="entry name" value="DUF6534 DOMAIN-CONTAINING PROTEIN"/>
    <property type="match status" value="1"/>
</dbReference>
<keyword evidence="1" id="KW-1133">Transmembrane helix</keyword>
<evidence type="ECO:0000259" key="2">
    <source>
        <dbReference type="Pfam" id="PF20152"/>
    </source>
</evidence>
<keyword evidence="1" id="KW-0812">Transmembrane</keyword>
<keyword evidence="1" id="KW-0472">Membrane</keyword>
<feature type="transmembrane region" description="Helical" evidence="1">
    <location>
        <begin position="236"/>
        <end position="256"/>
    </location>
</feature>
<feature type="transmembrane region" description="Helical" evidence="1">
    <location>
        <begin position="167"/>
        <end position="189"/>
    </location>
</feature>
<feature type="transmembrane region" description="Helical" evidence="1">
    <location>
        <begin position="126"/>
        <end position="147"/>
    </location>
</feature>
<organism evidence="3 4">
    <name type="scientific">Rhodocollybia butyracea</name>
    <dbReference type="NCBI Taxonomy" id="206335"/>
    <lineage>
        <taxon>Eukaryota</taxon>
        <taxon>Fungi</taxon>
        <taxon>Dikarya</taxon>
        <taxon>Basidiomycota</taxon>
        <taxon>Agaricomycotina</taxon>
        <taxon>Agaricomycetes</taxon>
        <taxon>Agaricomycetidae</taxon>
        <taxon>Agaricales</taxon>
        <taxon>Marasmiineae</taxon>
        <taxon>Omphalotaceae</taxon>
        <taxon>Rhodocollybia</taxon>
    </lineage>
</organism>
<dbReference type="Pfam" id="PF20152">
    <property type="entry name" value="DUF6534"/>
    <property type="match status" value="1"/>
</dbReference>
<feature type="transmembrane region" description="Helical" evidence="1">
    <location>
        <begin position="55"/>
        <end position="79"/>
    </location>
</feature>
<evidence type="ECO:0000313" key="4">
    <source>
        <dbReference type="Proteomes" id="UP000772434"/>
    </source>
</evidence>
<evidence type="ECO:0000313" key="3">
    <source>
        <dbReference type="EMBL" id="KAF9061172.1"/>
    </source>
</evidence>
<dbReference type="PANTHER" id="PTHR40465">
    <property type="entry name" value="CHROMOSOME 1, WHOLE GENOME SHOTGUN SEQUENCE"/>
    <property type="match status" value="1"/>
</dbReference>
<feature type="transmembrane region" description="Helical" evidence="1">
    <location>
        <begin position="20"/>
        <end position="43"/>
    </location>
</feature>
<dbReference type="AlphaFoldDB" id="A0A9P5U090"/>
<feature type="transmembrane region" description="Helical" evidence="1">
    <location>
        <begin position="210"/>
        <end position="230"/>
    </location>
</feature>
<sequence length="360" mass="39792">MSSPLSSLGPGINLSSTQDGLFYGYAVATALFGVTIVQAWIYIQTNRDKWPLRTLVAVLVLADFATTCMQSQVVHYYFVANFGNLETLSFTSRPLTWEILISVGAVFCVQIFFASRVWLLGRTHWTVPLLIILSAIGGGAAGFAQVIGEFQNNSEANLAKERPKIELAFNAVLDFVSDITTTVALSWTFKGMNSGIKRTDTLINKMFQYAVTRGIFVTVNQLAFLVLYLVNTEKLWWMPFQLSITKIYVITMVAILNSRDSVRTHRSPNHIITDSDMPISRAITFQTFPSTAVTSSSRNSELAGRGDFSVSGIGRNGSRKEKEADSVSDNFDIEMNSYSSSEIQVTTTVSTHRDLPPEAV</sequence>
<feature type="transmembrane region" description="Helical" evidence="1">
    <location>
        <begin position="99"/>
        <end position="119"/>
    </location>
</feature>
<name>A0A9P5U090_9AGAR</name>
<proteinExistence type="predicted"/>
<feature type="domain" description="DUF6534" evidence="2">
    <location>
        <begin position="175"/>
        <end position="261"/>
    </location>
</feature>